<dbReference type="RefSeq" id="WP_120160462.1">
    <property type="nucleotide sequence ID" value="NZ_AP018135.1"/>
</dbReference>
<comment type="similarity">
    <text evidence="2">Belongs to the chromate ion transporter (CHR) (TC 2.A.51) family.</text>
</comment>
<dbReference type="PANTHER" id="PTHR43663">
    <property type="entry name" value="CHROMATE TRANSPORT PROTEIN-RELATED"/>
    <property type="match status" value="1"/>
</dbReference>
<keyword evidence="5" id="KW-1133">Transmembrane helix</keyword>
<gene>
    <name evidence="7" type="primary">chrA</name>
    <name evidence="7" type="ORF">NCTC10118_00521</name>
</gene>
<dbReference type="Proteomes" id="UP000289952">
    <property type="component" value="Chromosome"/>
</dbReference>
<evidence type="ECO:0000256" key="3">
    <source>
        <dbReference type="ARBA" id="ARBA00022475"/>
    </source>
</evidence>
<keyword evidence="6" id="KW-0472">Membrane</keyword>
<dbReference type="GO" id="GO:0015109">
    <property type="term" value="F:chromate transmembrane transporter activity"/>
    <property type="evidence" value="ECO:0007669"/>
    <property type="project" value="InterPro"/>
</dbReference>
<sequence>MQKQPKFWTVFWLIIKISFVGFGGGNALMPIIKKEVVDKKKWLDNEEFSQVVVVTNMLPGASVIQTISYISIKMLGKLKGTLVTLIGILPHVLMAFGFLLLFNKLPIEYIKIISVGVLVSIIAFLIDFGYRFLKQSQSRIKLPVWILIFLFSLAYCLFVPSPYNMPVVAIILIIMIYSIIYYISKRKGK</sequence>
<dbReference type="EMBL" id="LR214972">
    <property type="protein sequence ID" value="VEU63495.1"/>
    <property type="molecule type" value="Genomic_DNA"/>
</dbReference>
<protein>
    <submittedName>
        <fullName evidence="7">Chromate transporter</fullName>
    </submittedName>
</protein>
<dbReference type="GO" id="GO:0005886">
    <property type="term" value="C:plasma membrane"/>
    <property type="evidence" value="ECO:0007669"/>
    <property type="project" value="UniProtKB-SubCell"/>
</dbReference>
<evidence type="ECO:0000256" key="4">
    <source>
        <dbReference type="ARBA" id="ARBA00022692"/>
    </source>
</evidence>
<evidence type="ECO:0000313" key="7">
    <source>
        <dbReference type="EMBL" id="VEU63495.1"/>
    </source>
</evidence>
<dbReference type="Pfam" id="PF02417">
    <property type="entry name" value="Chromate_transp"/>
    <property type="match status" value="1"/>
</dbReference>
<dbReference type="PANTHER" id="PTHR43663:SF1">
    <property type="entry name" value="CHROMATE TRANSPORTER"/>
    <property type="match status" value="1"/>
</dbReference>
<dbReference type="AlphaFoldDB" id="A0A224ARW4"/>
<dbReference type="InterPro" id="IPR052518">
    <property type="entry name" value="CHR_Transporter"/>
</dbReference>
<keyword evidence="4" id="KW-0812">Transmembrane</keyword>
<accession>A0A224ARW4</accession>
<keyword evidence="8" id="KW-1185">Reference proteome</keyword>
<dbReference type="InterPro" id="IPR003370">
    <property type="entry name" value="Chromate_transpt"/>
</dbReference>
<organism evidence="7 8">
    <name type="scientific">Mycoplasmopsis bovirhinis</name>
    <dbReference type="NCBI Taxonomy" id="29553"/>
    <lineage>
        <taxon>Bacteria</taxon>
        <taxon>Bacillati</taxon>
        <taxon>Mycoplasmatota</taxon>
        <taxon>Mycoplasmoidales</taxon>
        <taxon>Metamycoplasmataceae</taxon>
        <taxon>Mycoplasmopsis</taxon>
    </lineage>
</organism>
<evidence type="ECO:0000256" key="6">
    <source>
        <dbReference type="ARBA" id="ARBA00023136"/>
    </source>
</evidence>
<reference evidence="7 8" key="1">
    <citation type="submission" date="2019-01" db="EMBL/GenBank/DDBJ databases">
        <authorList>
            <consortium name="Pathogen Informatics"/>
        </authorList>
    </citation>
    <scope>NUCLEOTIDE SEQUENCE [LARGE SCALE GENOMIC DNA]</scope>
    <source>
        <strain evidence="7 8">NCTC10118</strain>
    </source>
</reference>
<name>A0A224ARW4_9BACT</name>
<evidence type="ECO:0000256" key="5">
    <source>
        <dbReference type="ARBA" id="ARBA00022989"/>
    </source>
</evidence>
<evidence type="ECO:0000313" key="8">
    <source>
        <dbReference type="Proteomes" id="UP000289952"/>
    </source>
</evidence>
<comment type="subcellular location">
    <subcellularLocation>
        <location evidence="1">Cell membrane</location>
        <topology evidence="1">Multi-pass membrane protein</topology>
    </subcellularLocation>
</comment>
<dbReference type="OrthoDB" id="9788907at2"/>
<proteinExistence type="inferred from homology"/>
<evidence type="ECO:0000256" key="2">
    <source>
        <dbReference type="ARBA" id="ARBA00005262"/>
    </source>
</evidence>
<keyword evidence="3" id="KW-1003">Cell membrane</keyword>
<evidence type="ECO:0000256" key="1">
    <source>
        <dbReference type="ARBA" id="ARBA00004651"/>
    </source>
</evidence>